<dbReference type="SMART" id="SM01140">
    <property type="entry name" value="Drf_GBD"/>
    <property type="match status" value="1"/>
</dbReference>
<organism evidence="10 11">
    <name type="scientific">Meleagris gallopavo</name>
    <name type="common">Wild turkey</name>
    <dbReference type="NCBI Taxonomy" id="9103"/>
    <lineage>
        <taxon>Eukaryota</taxon>
        <taxon>Metazoa</taxon>
        <taxon>Chordata</taxon>
        <taxon>Craniata</taxon>
        <taxon>Vertebrata</taxon>
        <taxon>Euteleostomi</taxon>
        <taxon>Archelosauria</taxon>
        <taxon>Archosauria</taxon>
        <taxon>Dinosauria</taxon>
        <taxon>Saurischia</taxon>
        <taxon>Theropoda</taxon>
        <taxon>Coelurosauria</taxon>
        <taxon>Aves</taxon>
        <taxon>Neognathae</taxon>
        <taxon>Galloanserae</taxon>
        <taxon>Galliformes</taxon>
        <taxon>Phasianidae</taxon>
        <taxon>Meleagridinae</taxon>
        <taxon>Meleagris</taxon>
    </lineage>
</organism>
<keyword evidence="11" id="KW-1185">Reference proteome</keyword>
<dbReference type="SMART" id="SM01139">
    <property type="entry name" value="Drf_FH3"/>
    <property type="match status" value="1"/>
</dbReference>
<dbReference type="AlphaFoldDB" id="A0A803Y3Q3"/>
<dbReference type="Gene3D" id="1.20.58.2220">
    <property type="entry name" value="Formin, FH2 domain"/>
    <property type="match status" value="1"/>
</dbReference>
<dbReference type="InterPro" id="IPR011989">
    <property type="entry name" value="ARM-like"/>
</dbReference>
<evidence type="ECO:0000256" key="1">
    <source>
        <dbReference type="ARBA" id="ARBA00004496"/>
    </source>
</evidence>
<feature type="compositionally biased region" description="Low complexity" evidence="6">
    <location>
        <begin position="653"/>
        <end position="662"/>
    </location>
</feature>
<dbReference type="GeneTree" id="ENSGT00940000157822"/>
<dbReference type="Gene3D" id="1.20.58.630">
    <property type="match status" value="1"/>
</dbReference>
<dbReference type="InterPro" id="IPR010473">
    <property type="entry name" value="GTPase-bd"/>
</dbReference>
<dbReference type="GO" id="GO:0031267">
    <property type="term" value="F:small GTPase binding"/>
    <property type="evidence" value="ECO:0007669"/>
    <property type="project" value="InterPro"/>
</dbReference>
<dbReference type="Pfam" id="PF06371">
    <property type="entry name" value="Drf_GBD"/>
    <property type="match status" value="1"/>
</dbReference>
<dbReference type="InterPro" id="IPR014768">
    <property type="entry name" value="GBD/FH3_dom"/>
</dbReference>
<feature type="compositionally biased region" description="Basic and acidic residues" evidence="6">
    <location>
        <begin position="1186"/>
        <end position="1199"/>
    </location>
</feature>
<evidence type="ECO:0000313" key="10">
    <source>
        <dbReference type="Ensembl" id="ENSMGAP00000026400.1"/>
    </source>
</evidence>
<proteinExistence type="inferred from homology"/>
<feature type="region of interest" description="Disordered" evidence="6">
    <location>
        <begin position="1"/>
        <end position="40"/>
    </location>
</feature>
<dbReference type="InterPro" id="IPR010465">
    <property type="entry name" value="Drf_DAD"/>
</dbReference>
<dbReference type="InterPro" id="IPR016024">
    <property type="entry name" value="ARM-type_fold"/>
</dbReference>
<feature type="compositionally biased region" description="Pro residues" evidence="6">
    <location>
        <begin position="641"/>
        <end position="652"/>
    </location>
</feature>
<feature type="region of interest" description="Disordered" evidence="6">
    <location>
        <begin position="519"/>
        <end position="605"/>
    </location>
</feature>
<name>A0A803Y3Q3_MELGA</name>
<evidence type="ECO:0000256" key="3">
    <source>
        <dbReference type="ARBA" id="ARBA00022490"/>
    </source>
</evidence>
<dbReference type="Pfam" id="PF06345">
    <property type="entry name" value="Drf_DAD"/>
    <property type="match status" value="1"/>
</dbReference>
<dbReference type="FunFam" id="1.10.20.40:FF:000001">
    <property type="entry name" value="Diaphanous related formin 2"/>
    <property type="match status" value="1"/>
</dbReference>
<evidence type="ECO:0000259" key="9">
    <source>
        <dbReference type="PROSITE" id="PS51444"/>
    </source>
</evidence>
<dbReference type="Gene3D" id="1.25.10.10">
    <property type="entry name" value="Leucine-rich Repeat Variant"/>
    <property type="match status" value="1"/>
</dbReference>
<dbReference type="InterPro" id="IPR051412">
    <property type="entry name" value="Formin_Homology_Diaphanous_sf"/>
</dbReference>
<comment type="similarity">
    <text evidence="2">Belongs to the formin homology family. Diaphanous subfamily.</text>
</comment>
<sequence>MEDQAAPGSGGGDEPPGPSKMNAKRSGRSSEEETRNKTKLNIQIKTLADDVRDRITSFRKSTVRKEKPLIQHHVDTQPTISEIPLAQALLDERCMNLSEKEVMDLFEKMMEDMNLNEERKAPLREKDLSTKREMVVQYISATAKSGGLKNSKHECTLSSQEYIHELRSGIAEEKLLNCLESLRVSLTSNPVSWVNNFGHEGLGLLLDALERLLDKKQQENIDKKNQHKLIQCLKAFMNNKYGLQRILGDERSLLLLSRAIDPKQPHMMTETVKILSAICIVGEERILDKVLGAITTAAERNNRERFSPVVEGLENHEFLQLQVACMQFINALVTSPEELDFRIHLRNEFSRCGLKKLLPALKEKENEELDIQLKVFDESKEEDLIELSHRLNDIRFLYNMLKDTSSENHFLSILQHFLLIRNDYYVRPQYYKVIEECVSQIVLHSSGLDPDFSCRGRMDVDFTHLIDAAVDKTKVEESEKKAAEFSKKFDEEFTARQEAQAVLQKREEKIKELEAEIKRLQSQGPPPPSVHVPPSTVSLRSSGTVPPPQPSGTASVLPPPPPPPPPLPGVTVIPPPPPLPGATTISGATVIPPPPPLPGATAISGATVIPPPPPLPGVTVIPPPPPLPGVTVIPPPPPLPGATIIPPPPPLPGATASPGATAVPPPPPLPGATAIPPPPPLPGGAAPVPPPPPPLPGGGAGPPPPPPGGPPMAPFLGSYPFAPVPVMPALPHGMKEKKKYNVEVSMKRINWSKIEPYKIAENSFWVKAEEDKFESPELFARLAVTFGTQMKAKKAVEKQEEKKTEQSKKKNKVLRVLDGKTSQNLSIFLGSLRMPYEEIKNIILEVNEEKLTETFVQAVMKNLPEQEEINALAALQDEYNDLAESEQFIIVMSSVKMLRSRLNAILFKLSFEDHINNIKPGIMAVTLACEELRKSESFSKLLELVLFLGNYMNTGSRNEQSLGFNITFLCKIIDTKSTDQKTTLLHFLAEVCEENYRDILKFTDELQHVENASKVSDKTLKSNLDSMNKQIQHIENDIKKFPKTEDEHDKFVEKMSISFLHNARDQYEKLSCMHSNMMKLYENLGEYFTFDARSISMEEFFGDLNNFRILFLEALKENNKRRELEEKMKRAKLAREKAEQERLERQKKKQRLLDMNKEGDETGVMDSLLEALQSGAAFRDRRKRVPRDNRQVGLEDSRTRHSGTRAAL</sequence>
<dbReference type="InterPro" id="IPR014767">
    <property type="entry name" value="DAD_dom"/>
</dbReference>
<dbReference type="FunFam" id="1.25.10.10:FF:000033">
    <property type="entry name" value="Diaphanous related formin 2"/>
    <property type="match status" value="1"/>
</dbReference>
<dbReference type="InterPro" id="IPR015425">
    <property type="entry name" value="FH2_Formin"/>
</dbReference>
<protein>
    <submittedName>
        <fullName evidence="10">Diaphanous related formin 2</fullName>
    </submittedName>
</protein>
<reference evidence="10 11" key="1">
    <citation type="journal article" date="2010" name="PLoS Biol.">
        <title>Multi-platform next-generation sequencing of the domestic turkey (Meleagris gallopavo): genome assembly and analysis.</title>
        <authorList>
            <person name="Dalloul R.A."/>
            <person name="Long J.A."/>
            <person name="Zimin A.V."/>
            <person name="Aslam L."/>
            <person name="Beal K."/>
            <person name="Blomberg L.A."/>
            <person name="Bouffard P."/>
            <person name="Burt D.W."/>
            <person name="Crasta O."/>
            <person name="Crooijmans R.P."/>
            <person name="Cooper K."/>
            <person name="Coulombe R.A."/>
            <person name="De S."/>
            <person name="Delany M.E."/>
            <person name="Dodgson J.B."/>
            <person name="Dong J.J."/>
            <person name="Evans C."/>
            <person name="Frederickson K.M."/>
            <person name="Flicek P."/>
            <person name="Florea L."/>
            <person name="Folkerts O."/>
            <person name="Groenen M.A."/>
            <person name="Harkins T.T."/>
            <person name="Herrero J."/>
            <person name="Hoffmann S."/>
            <person name="Megens H.J."/>
            <person name="Jiang A."/>
            <person name="de Jong P."/>
            <person name="Kaiser P."/>
            <person name="Kim H."/>
            <person name="Kim K.W."/>
            <person name="Kim S."/>
            <person name="Langenberger D."/>
            <person name="Lee M.K."/>
            <person name="Lee T."/>
            <person name="Mane S."/>
            <person name="Marcais G."/>
            <person name="Marz M."/>
            <person name="McElroy A.P."/>
            <person name="Modise T."/>
            <person name="Nefedov M."/>
            <person name="Notredame C."/>
            <person name="Paton I.R."/>
            <person name="Payne W.S."/>
            <person name="Pertea G."/>
            <person name="Prickett D."/>
            <person name="Puiu D."/>
            <person name="Qioa D."/>
            <person name="Raineri E."/>
            <person name="Ruffier M."/>
            <person name="Salzberg S.L."/>
            <person name="Schatz M.C."/>
            <person name="Scheuring C."/>
            <person name="Schmidt C.J."/>
            <person name="Schroeder S."/>
            <person name="Searle S.M."/>
            <person name="Smith E.J."/>
            <person name="Smith J."/>
            <person name="Sonstegard T.S."/>
            <person name="Stadler P.F."/>
            <person name="Tafer H."/>
            <person name="Tu Z.J."/>
            <person name="Van Tassell C.P."/>
            <person name="Vilella A.J."/>
            <person name="Williams K.P."/>
            <person name="Yorke J.A."/>
            <person name="Zhang L."/>
            <person name="Zhang H.B."/>
            <person name="Zhang X."/>
            <person name="Zhang Y."/>
            <person name="Reed K.M."/>
        </authorList>
    </citation>
    <scope>NUCLEOTIDE SEQUENCE [LARGE SCALE GENOMIC DNA]</scope>
</reference>
<evidence type="ECO:0000256" key="4">
    <source>
        <dbReference type="ARBA" id="ARBA00023054"/>
    </source>
</evidence>
<evidence type="ECO:0000313" key="11">
    <source>
        <dbReference type="Proteomes" id="UP000001645"/>
    </source>
</evidence>
<dbReference type="PANTHER" id="PTHR45691:SF3">
    <property type="entry name" value="PROTEIN DIAPHANOUS HOMOLOG 2"/>
    <property type="match status" value="1"/>
</dbReference>
<dbReference type="InterPro" id="IPR044933">
    <property type="entry name" value="DIA_GBD_sf"/>
</dbReference>
<dbReference type="Pfam" id="PF02181">
    <property type="entry name" value="FH2"/>
    <property type="match status" value="1"/>
</dbReference>
<dbReference type="Proteomes" id="UP000001645">
    <property type="component" value="Chromosome 9"/>
</dbReference>
<dbReference type="Gene3D" id="6.10.30.30">
    <property type="match status" value="1"/>
</dbReference>
<gene>
    <name evidence="10" type="primary">DIAPH2</name>
</gene>
<dbReference type="PANTHER" id="PTHR45691">
    <property type="entry name" value="PROTEIN DIAPHANOUS"/>
    <property type="match status" value="1"/>
</dbReference>
<comment type="subcellular location">
    <subcellularLocation>
        <location evidence="1">Cytoplasm</location>
    </subcellularLocation>
</comment>
<dbReference type="GO" id="GO:0005783">
    <property type="term" value="C:endoplasmic reticulum"/>
    <property type="evidence" value="ECO:0007669"/>
    <property type="project" value="Ensembl"/>
</dbReference>
<reference evidence="10" key="2">
    <citation type="submission" date="2025-08" db="UniProtKB">
        <authorList>
            <consortium name="Ensembl"/>
        </authorList>
    </citation>
    <scope>IDENTIFICATION</scope>
</reference>
<accession>A0A803Y3Q3</accession>
<feature type="region of interest" description="Disordered" evidence="6">
    <location>
        <begin position="641"/>
        <end position="711"/>
    </location>
</feature>
<dbReference type="GO" id="GO:0005730">
    <property type="term" value="C:nucleolus"/>
    <property type="evidence" value="ECO:0007669"/>
    <property type="project" value="Ensembl"/>
</dbReference>
<feature type="coiled-coil region" evidence="5">
    <location>
        <begin position="199"/>
        <end position="226"/>
    </location>
</feature>
<dbReference type="InterPro" id="IPR042201">
    <property type="entry name" value="FH2_Formin_sf"/>
</dbReference>
<dbReference type="SMART" id="SM00498">
    <property type="entry name" value="FH2"/>
    <property type="match status" value="1"/>
</dbReference>
<keyword evidence="3" id="KW-0963">Cytoplasm</keyword>
<evidence type="ECO:0000256" key="2">
    <source>
        <dbReference type="ARBA" id="ARBA00008214"/>
    </source>
</evidence>
<dbReference type="SUPFAM" id="SSF48371">
    <property type="entry name" value="ARM repeat"/>
    <property type="match status" value="1"/>
</dbReference>
<evidence type="ECO:0000256" key="6">
    <source>
        <dbReference type="SAM" id="MobiDB-lite"/>
    </source>
</evidence>
<dbReference type="GO" id="GO:0030041">
    <property type="term" value="P:actin filament polymerization"/>
    <property type="evidence" value="ECO:0007669"/>
    <property type="project" value="TreeGrafter"/>
</dbReference>
<dbReference type="GO" id="GO:0005884">
    <property type="term" value="C:actin filament"/>
    <property type="evidence" value="ECO:0007669"/>
    <property type="project" value="TreeGrafter"/>
</dbReference>
<evidence type="ECO:0000259" key="7">
    <source>
        <dbReference type="PROSITE" id="PS51231"/>
    </source>
</evidence>
<dbReference type="SUPFAM" id="SSF101447">
    <property type="entry name" value="Formin homology 2 domain (FH2 domain)"/>
    <property type="match status" value="1"/>
</dbReference>
<dbReference type="GO" id="GO:0003779">
    <property type="term" value="F:actin binding"/>
    <property type="evidence" value="ECO:0007669"/>
    <property type="project" value="InterPro"/>
</dbReference>
<dbReference type="Gene3D" id="1.10.20.40">
    <property type="entry name" value="Formin, diaphanous GTPase-binding domain"/>
    <property type="match status" value="1"/>
</dbReference>
<feature type="domain" description="GBD/FH3" evidence="8">
    <location>
        <begin position="94"/>
        <end position="449"/>
    </location>
</feature>
<dbReference type="Ensembl" id="ENSMGAT00000021737.1">
    <property type="protein sequence ID" value="ENSMGAP00000026400.1"/>
    <property type="gene ID" value="ENSMGAG00000004346.3"/>
</dbReference>
<evidence type="ECO:0000256" key="5">
    <source>
        <dbReference type="SAM" id="Coils"/>
    </source>
</evidence>
<feature type="domain" description="DAD" evidence="7">
    <location>
        <begin position="1160"/>
        <end position="1190"/>
    </location>
</feature>
<reference evidence="10" key="3">
    <citation type="submission" date="2025-09" db="UniProtKB">
        <authorList>
            <consortium name="Ensembl"/>
        </authorList>
    </citation>
    <scope>IDENTIFICATION</scope>
</reference>
<dbReference type="Gene3D" id="1.10.238.150">
    <property type="entry name" value="Formin, FH3 diaphanous domain"/>
    <property type="match status" value="1"/>
</dbReference>
<feature type="compositionally biased region" description="Pro residues" evidence="6">
    <location>
        <begin position="663"/>
        <end position="711"/>
    </location>
</feature>
<dbReference type="PROSITE" id="PS51231">
    <property type="entry name" value="DAD"/>
    <property type="match status" value="1"/>
</dbReference>
<feature type="compositionally biased region" description="Pro residues" evidence="6">
    <location>
        <begin position="557"/>
        <end position="580"/>
    </location>
</feature>
<keyword evidence="4 5" id="KW-0175">Coiled coil</keyword>
<dbReference type="InterPro" id="IPR010472">
    <property type="entry name" value="FH3_dom"/>
</dbReference>
<dbReference type="InParanoid" id="A0A803Y3Q3"/>
<dbReference type="PROSITE" id="PS51444">
    <property type="entry name" value="FH2"/>
    <property type="match status" value="1"/>
</dbReference>
<feature type="compositionally biased region" description="Basic and acidic residues" evidence="6">
    <location>
        <begin position="1135"/>
        <end position="1144"/>
    </location>
</feature>
<dbReference type="Pfam" id="PF06367">
    <property type="entry name" value="Drf_FH3"/>
    <property type="match status" value="1"/>
</dbReference>
<dbReference type="PROSITE" id="PS51232">
    <property type="entry name" value="GBD_FH3"/>
    <property type="match status" value="1"/>
</dbReference>
<feature type="domain" description="FH2" evidence="9">
    <location>
        <begin position="736"/>
        <end position="1137"/>
    </location>
</feature>
<feature type="region of interest" description="Disordered" evidence="6">
    <location>
        <begin position="1179"/>
        <end position="1208"/>
    </location>
</feature>
<dbReference type="Bgee" id="ENSMGAG00000004346">
    <property type="expression patterns" value="Expressed in thymus and 17 other cell types or tissues"/>
</dbReference>
<dbReference type="OrthoDB" id="1104827at2759"/>
<evidence type="ECO:0000259" key="8">
    <source>
        <dbReference type="PROSITE" id="PS51232"/>
    </source>
</evidence>
<feature type="region of interest" description="Disordered" evidence="6">
    <location>
        <begin position="1135"/>
        <end position="1159"/>
    </location>
</feature>